<sequence>MIRYRMNASDRKMTRNICIAKEAVGGCPCVWGSGLLVCEWVSELPVRVGFRVVRGSGFRIGSEMNYREVDFLVAGTASFPNCGRLAMSHNLILI</sequence>
<gene>
    <name evidence="1" type="ORF">X798_00759</name>
</gene>
<name>A0A238C5M0_9BILA</name>
<proteinExistence type="predicted"/>
<evidence type="ECO:0000313" key="1">
    <source>
        <dbReference type="EMBL" id="OZC12238.1"/>
    </source>
</evidence>
<keyword evidence="2" id="KW-1185">Reference proteome</keyword>
<dbReference type="AlphaFoldDB" id="A0A238C5M0"/>
<organism evidence="1 2">
    <name type="scientific">Onchocerca flexuosa</name>
    <dbReference type="NCBI Taxonomy" id="387005"/>
    <lineage>
        <taxon>Eukaryota</taxon>
        <taxon>Metazoa</taxon>
        <taxon>Ecdysozoa</taxon>
        <taxon>Nematoda</taxon>
        <taxon>Chromadorea</taxon>
        <taxon>Rhabditida</taxon>
        <taxon>Spirurina</taxon>
        <taxon>Spiruromorpha</taxon>
        <taxon>Filarioidea</taxon>
        <taxon>Onchocercidae</taxon>
        <taxon>Onchocerca</taxon>
    </lineage>
</organism>
<protein>
    <submittedName>
        <fullName evidence="1">Uncharacterized protein</fullName>
    </submittedName>
</protein>
<dbReference type="EMBL" id="KZ269978">
    <property type="protein sequence ID" value="OZC12238.1"/>
    <property type="molecule type" value="Genomic_DNA"/>
</dbReference>
<reference evidence="1 2" key="1">
    <citation type="submission" date="2015-12" db="EMBL/GenBank/DDBJ databases">
        <title>Draft genome of the nematode, Onchocerca flexuosa.</title>
        <authorList>
            <person name="Mitreva M."/>
        </authorList>
    </citation>
    <scope>NUCLEOTIDE SEQUENCE [LARGE SCALE GENOMIC DNA]</scope>
    <source>
        <strain evidence="1">Red Deer</strain>
    </source>
</reference>
<evidence type="ECO:0000313" key="2">
    <source>
        <dbReference type="Proteomes" id="UP000242913"/>
    </source>
</evidence>
<dbReference type="Proteomes" id="UP000242913">
    <property type="component" value="Unassembled WGS sequence"/>
</dbReference>
<accession>A0A238C5M0</accession>